<accession>A0A6L3T4G8</accession>
<dbReference type="PANTHER" id="PTHR40112:SF1">
    <property type="entry name" value="H2HPP ISOMERASE"/>
    <property type="match status" value="1"/>
</dbReference>
<dbReference type="InterPro" id="IPR013096">
    <property type="entry name" value="Cupin_2"/>
</dbReference>
<evidence type="ECO:0000313" key="3">
    <source>
        <dbReference type="Proteomes" id="UP000474159"/>
    </source>
</evidence>
<dbReference type="InterPro" id="IPR052535">
    <property type="entry name" value="Bacilysin_H2HPP_isomerase"/>
</dbReference>
<dbReference type="RefSeq" id="WP_150996530.1">
    <property type="nucleotide sequence ID" value="NZ_BPQY01000010.1"/>
</dbReference>
<sequence length="103" mass="10921">MPPHCLTWNDLPETRAPSGVAKRVLEGAGATLVRVLVPAGTSAERHSHPHEQCVQVLSGSGTLETAQGRTAFGPGSLFHFPPGAWHAAEFDTETVLVETNVRA</sequence>
<protein>
    <submittedName>
        <fullName evidence="2">Cupin domain-containing protein</fullName>
    </submittedName>
</protein>
<dbReference type="PANTHER" id="PTHR40112">
    <property type="entry name" value="H2HPP ISOMERASE"/>
    <property type="match status" value="1"/>
</dbReference>
<keyword evidence="3" id="KW-1185">Reference proteome</keyword>
<dbReference type="Proteomes" id="UP000474159">
    <property type="component" value="Unassembled WGS sequence"/>
</dbReference>
<gene>
    <name evidence="2" type="ORF">F6X53_01700</name>
</gene>
<name>A0A6L3T4G8_9HYPH</name>
<dbReference type="EMBL" id="VZZK01000001">
    <property type="protein sequence ID" value="KAB1081834.1"/>
    <property type="molecule type" value="Genomic_DNA"/>
</dbReference>
<dbReference type="Pfam" id="PF07883">
    <property type="entry name" value="Cupin_2"/>
    <property type="match status" value="1"/>
</dbReference>
<dbReference type="InterPro" id="IPR011051">
    <property type="entry name" value="RmlC_Cupin_sf"/>
</dbReference>
<feature type="domain" description="Cupin type-2" evidence="1">
    <location>
        <begin position="34"/>
        <end position="94"/>
    </location>
</feature>
<evidence type="ECO:0000259" key="1">
    <source>
        <dbReference type="Pfam" id="PF07883"/>
    </source>
</evidence>
<comment type="caution">
    <text evidence="2">The sequence shown here is derived from an EMBL/GenBank/DDBJ whole genome shotgun (WGS) entry which is preliminary data.</text>
</comment>
<reference evidence="2 3" key="1">
    <citation type="submission" date="2019-09" db="EMBL/GenBank/DDBJ databases">
        <title>YIM 48816 draft genome.</title>
        <authorList>
            <person name="Jiang L."/>
        </authorList>
    </citation>
    <scope>NUCLEOTIDE SEQUENCE [LARGE SCALE GENOMIC DNA]</scope>
    <source>
        <strain evidence="2 3">YIM 48816</strain>
    </source>
</reference>
<dbReference type="SUPFAM" id="SSF51182">
    <property type="entry name" value="RmlC-like cupins"/>
    <property type="match status" value="1"/>
</dbReference>
<dbReference type="Gene3D" id="2.60.120.10">
    <property type="entry name" value="Jelly Rolls"/>
    <property type="match status" value="1"/>
</dbReference>
<evidence type="ECO:0000313" key="2">
    <source>
        <dbReference type="EMBL" id="KAB1081834.1"/>
    </source>
</evidence>
<dbReference type="OrthoDB" id="9811153at2"/>
<dbReference type="InterPro" id="IPR014710">
    <property type="entry name" value="RmlC-like_jellyroll"/>
</dbReference>
<dbReference type="AlphaFoldDB" id="A0A6L3T4G8"/>
<proteinExistence type="predicted"/>
<organism evidence="2 3">
    <name type="scientific">Methylobacterium soli</name>
    <dbReference type="NCBI Taxonomy" id="553447"/>
    <lineage>
        <taxon>Bacteria</taxon>
        <taxon>Pseudomonadati</taxon>
        <taxon>Pseudomonadota</taxon>
        <taxon>Alphaproteobacteria</taxon>
        <taxon>Hyphomicrobiales</taxon>
        <taxon>Methylobacteriaceae</taxon>
        <taxon>Methylobacterium</taxon>
    </lineage>
</organism>